<accession>A0A934J285</accession>
<reference evidence="5" key="1">
    <citation type="submission" date="2020-12" db="EMBL/GenBank/DDBJ databases">
        <authorList>
            <person name="Huq M.A."/>
        </authorList>
    </citation>
    <scope>NUCLEOTIDE SEQUENCE</scope>
    <source>
        <strain evidence="5">MAHUQ-46</strain>
    </source>
</reference>
<dbReference type="GO" id="GO:0006310">
    <property type="term" value="P:DNA recombination"/>
    <property type="evidence" value="ECO:0007669"/>
    <property type="project" value="InterPro"/>
</dbReference>
<dbReference type="GO" id="GO:0003677">
    <property type="term" value="F:DNA binding"/>
    <property type="evidence" value="ECO:0007669"/>
    <property type="project" value="InterPro"/>
</dbReference>
<dbReference type="GO" id="GO:0006303">
    <property type="term" value="P:double-strand break repair via nonhomologous end joining"/>
    <property type="evidence" value="ECO:0007669"/>
    <property type="project" value="TreeGrafter"/>
</dbReference>
<dbReference type="Gene3D" id="3.30.470.30">
    <property type="entry name" value="DNA ligase/mRNA capping enzyme"/>
    <property type="match status" value="1"/>
</dbReference>
<dbReference type="InterPro" id="IPR012310">
    <property type="entry name" value="DNA_ligase_ATP-dep_cent"/>
</dbReference>
<sequence>MKLEPIIPFEPISVTLIPSGEQWIGQVKWDGVRMLLYYDGDQVRLVNRRLNDRTIQYPELQQIEQFCTAASAILDGELIALDHGKPSFHQIMRRDQAHKSSAIPALVKEVPVTYMIFDVLYVNGNWVTDFPLRQRQQLLESIVCPGSVVQLVSSTPDAAALYGVVEAHGLEGVVVKDLDSPYMIDGKDDRWRKKKNIHDLNAVVGGVTYRDKQVNALLLGLYDAEGKLWYIGHAGAGKLNAENWASLTRLADELKVEQRPFVNMPERSKEAVWLRPQLTVKVNYLQWTRHQSLRQPSIQAITQTNPKACTFGQ</sequence>
<dbReference type="CDD" id="cd07906">
    <property type="entry name" value="Adenylation_DNA_ligase_LigD_LigC"/>
    <property type="match status" value="1"/>
</dbReference>
<evidence type="ECO:0000259" key="4">
    <source>
        <dbReference type="PROSITE" id="PS50160"/>
    </source>
</evidence>
<dbReference type="CDD" id="cd07971">
    <property type="entry name" value="OBF_DNA_ligase_LigD"/>
    <property type="match status" value="1"/>
</dbReference>
<dbReference type="Proteomes" id="UP000640274">
    <property type="component" value="Unassembled WGS sequence"/>
</dbReference>
<gene>
    <name evidence="5" type="ORF">JFN88_02695</name>
</gene>
<dbReference type="SUPFAM" id="SSF50249">
    <property type="entry name" value="Nucleic acid-binding proteins"/>
    <property type="match status" value="1"/>
</dbReference>
<dbReference type="PANTHER" id="PTHR45997">
    <property type="entry name" value="DNA LIGASE 4"/>
    <property type="match status" value="1"/>
</dbReference>
<feature type="domain" description="ATP-dependent DNA ligase family profile" evidence="4">
    <location>
        <begin position="105"/>
        <end position="227"/>
    </location>
</feature>
<evidence type="ECO:0000256" key="2">
    <source>
        <dbReference type="ARBA" id="ARBA00022598"/>
    </source>
</evidence>
<dbReference type="GO" id="GO:0005524">
    <property type="term" value="F:ATP binding"/>
    <property type="evidence" value="ECO:0007669"/>
    <property type="project" value="InterPro"/>
</dbReference>
<keyword evidence="2 5" id="KW-0436">Ligase</keyword>
<comment type="catalytic activity">
    <reaction evidence="3">
        <text>ATP + (deoxyribonucleotide)n-3'-hydroxyl + 5'-phospho-(deoxyribonucleotide)m = (deoxyribonucleotide)n+m + AMP + diphosphate.</text>
        <dbReference type="EC" id="6.5.1.1"/>
    </reaction>
</comment>
<dbReference type="Gene3D" id="2.40.50.140">
    <property type="entry name" value="Nucleic acid-binding proteins"/>
    <property type="match status" value="1"/>
</dbReference>
<organism evidence="5 6">
    <name type="scientific">Paenibacillus roseus</name>
    <dbReference type="NCBI Taxonomy" id="2798579"/>
    <lineage>
        <taxon>Bacteria</taxon>
        <taxon>Bacillati</taxon>
        <taxon>Bacillota</taxon>
        <taxon>Bacilli</taxon>
        <taxon>Bacillales</taxon>
        <taxon>Paenibacillaceae</taxon>
        <taxon>Paenibacillus</taxon>
    </lineage>
</organism>
<dbReference type="Gene3D" id="3.30.1490.70">
    <property type="match status" value="1"/>
</dbReference>
<dbReference type="PROSITE" id="PS50160">
    <property type="entry name" value="DNA_LIGASE_A3"/>
    <property type="match status" value="1"/>
</dbReference>
<evidence type="ECO:0000256" key="3">
    <source>
        <dbReference type="ARBA" id="ARBA00034003"/>
    </source>
</evidence>
<dbReference type="SUPFAM" id="SSF56091">
    <property type="entry name" value="DNA ligase/mRNA capping enzyme, catalytic domain"/>
    <property type="match status" value="1"/>
</dbReference>
<name>A0A934J285_9BACL</name>
<dbReference type="InterPro" id="IPR016059">
    <property type="entry name" value="DNA_ligase_ATP-dep_CS"/>
</dbReference>
<dbReference type="PROSITE" id="PS00697">
    <property type="entry name" value="DNA_LIGASE_A1"/>
    <property type="match status" value="1"/>
</dbReference>
<dbReference type="RefSeq" id="WP_199017742.1">
    <property type="nucleotide sequence ID" value="NZ_JAELUP010000005.1"/>
</dbReference>
<dbReference type="PANTHER" id="PTHR45997:SF1">
    <property type="entry name" value="DNA LIGASE 4"/>
    <property type="match status" value="1"/>
</dbReference>
<dbReference type="InterPro" id="IPR029710">
    <property type="entry name" value="LIG4"/>
</dbReference>
<evidence type="ECO:0000313" key="5">
    <source>
        <dbReference type="EMBL" id="MBJ6360229.1"/>
    </source>
</evidence>
<dbReference type="Pfam" id="PF01068">
    <property type="entry name" value="DNA_ligase_A_M"/>
    <property type="match status" value="1"/>
</dbReference>
<keyword evidence="6" id="KW-1185">Reference proteome</keyword>
<dbReference type="EC" id="6.5.1.1" evidence="1"/>
<dbReference type="GO" id="GO:0006297">
    <property type="term" value="P:nucleotide-excision repair, DNA gap filling"/>
    <property type="evidence" value="ECO:0007669"/>
    <property type="project" value="TreeGrafter"/>
</dbReference>
<comment type="caution">
    <text evidence="5">The sequence shown here is derived from an EMBL/GenBank/DDBJ whole genome shotgun (WGS) entry which is preliminary data.</text>
</comment>
<dbReference type="GO" id="GO:0003910">
    <property type="term" value="F:DNA ligase (ATP) activity"/>
    <property type="evidence" value="ECO:0007669"/>
    <property type="project" value="UniProtKB-EC"/>
</dbReference>
<evidence type="ECO:0000256" key="1">
    <source>
        <dbReference type="ARBA" id="ARBA00012727"/>
    </source>
</evidence>
<evidence type="ECO:0000313" key="6">
    <source>
        <dbReference type="Proteomes" id="UP000640274"/>
    </source>
</evidence>
<dbReference type="AlphaFoldDB" id="A0A934J285"/>
<dbReference type="InterPro" id="IPR012309">
    <property type="entry name" value="DNA_ligase_ATP-dep_C"/>
</dbReference>
<dbReference type="Pfam" id="PF04679">
    <property type="entry name" value="DNA_ligase_A_C"/>
    <property type="match status" value="1"/>
</dbReference>
<dbReference type="EMBL" id="JAELUP010000005">
    <property type="protein sequence ID" value="MBJ6360229.1"/>
    <property type="molecule type" value="Genomic_DNA"/>
</dbReference>
<dbReference type="InterPro" id="IPR012340">
    <property type="entry name" value="NA-bd_OB-fold"/>
</dbReference>
<proteinExistence type="predicted"/>
<protein>
    <recommendedName>
        <fullName evidence="1">DNA ligase (ATP)</fullName>
        <ecNumber evidence="1">6.5.1.1</ecNumber>
    </recommendedName>
</protein>